<gene>
    <name evidence="2" type="ORF">SAMN02745171_01032</name>
</gene>
<organism evidence="2 3">
    <name type="scientific">Porphyromonas circumdentaria</name>
    <dbReference type="NCBI Taxonomy" id="29524"/>
    <lineage>
        <taxon>Bacteria</taxon>
        <taxon>Pseudomonadati</taxon>
        <taxon>Bacteroidota</taxon>
        <taxon>Bacteroidia</taxon>
        <taxon>Bacteroidales</taxon>
        <taxon>Porphyromonadaceae</taxon>
        <taxon>Porphyromonas</taxon>
    </lineage>
</organism>
<dbReference type="STRING" id="29524.SAMN02745171_01032"/>
<keyword evidence="3" id="KW-1185">Reference proteome</keyword>
<feature type="domain" description="DUF2023" evidence="1">
    <location>
        <begin position="16"/>
        <end position="118"/>
    </location>
</feature>
<dbReference type="RefSeq" id="WP_078736956.1">
    <property type="nucleotide sequence ID" value="NZ_FUXE01000009.1"/>
</dbReference>
<protein>
    <recommendedName>
        <fullName evidence="1">DUF2023 domain-containing protein</fullName>
    </recommendedName>
</protein>
<proteinExistence type="predicted"/>
<dbReference type="InterPro" id="IPR036780">
    <property type="entry name" value="PG1857-like_sf"/>
</dbReference>
<sequence>MESLSLHHLAQDADIKVFSHLIYEFEKGVRHLVLYTLAEEYVSFATRKLTSRGIDYFLQPVPERTSINIFFGKEECLRTLKKFLKERPLNNLSPEEDFILGALLGYDLCRQCERYCQRVELSVQNLEKRQAIVVDL</sequence>
<dbReference type="OrthoDB" id="8138867at2"/>
<evidence type="ECO:0000313" key="3">
    <source>
        <dbReference type="Proteomes" id="UP000190121"/>
    </source>
</evidence>
<reference evidence="3" key="1">
    <citation type="submission" date="2017-02" db="EMBL/GenBank/DDBJ databases">
        <authorList>
            <person name="Varghese N."/>
            <person name="Submissions S."/>
        </authorList>
    </citation>
    <scope>NUCLEOTIDE SEQUENCE [LARGE SCALE GENOMIC DNA]</scope>
    <source>
        <strain evidence="3">ATCC 51356</strain>
    </source>
</reference>
<name>A0A1T4N888_9PORP</name>
<dbReference type="SUPFAM" id="SSF160448">
    <property type="entry name" value="PG1857-like"/>
    <property type="match status" value="1"/>
</dbReference>
<dbReference type="InterPro" id="IPR018594">
    <property type="entry name" value="DUF2023"/>
</dbReference>
<dbReference type="Gene3D" id="3.30.2190.10">
    <property type="entry name" value="PG1857-like"/>
    <property type="match status" value="1"/>
</dbReference>
<evidence type="ECO:0000313" key="2">
    <source>
        <dbReference type="EMBL" id="SJZ75316.1"/>
    </source>
</evidence>
<dbReference type="EMBL" id="FUXE01000009">
    <property type="protein sequence ID" value="SJZ75316.1"/>
    <property type="molecule type" value="Genomic_DNA"/>
</dbReference>
<dbReference type="Pfam" id="PF09633">
    <property type="entry name" value="DUF2023"/>
    <property type="match status" value="1"/>
</dbReference>
<dbReference type="Proteomes" id="UP000190121">
    <property type="component" value="Unassembled WGS sequence"/>
</dbReference>
<accession>A0A1T4N888</accession>
<dbReference type="AlphaFoldDB" id="A0A1T4N888"/>
<evidence type="ECO:0000259" key="1">
    <source>
        <dbReference type="Pfam" id="PF09633"/>
    </source>
</evidence>